<dbReference type="Gene3D" id="3.40.190.10">
    <property type="entry name" value="Periplasmic binding protein-like II"/>
    <property type="match status" value="2"/>
</dbReference>
<dbReference type="PROSITE" id="PS51257">
    <property type="entry name" value="PROKAR_LIPOPROTEIN"/>
    <property type="match status" value="1"/>
</dbReference>
<evidence type="ECO:0000313" key="7">
    <source>
        <dbReference type="Proteomes" id="UP000054078"/>
    </source>
</evidence>
<dbReference type="GO" id="GO:0030288">
    <property type="term" value="C:outer membrane-bounded periplasmic space"/>
    <property type="evidence" value="ECO:0007669"/>
    <property type="project" value="TreeGrafter"/>
</dbReference>
<comment type="caution">
    <text evidence="6">The sequence shown here is derived from an EMBL/GenBank/DDBJ whole genome shotgun (WGS) entry which is preliminary data.</text>
</comment>
<dbReference type="PANTHER" id="PTHR30085">
    <property type="entry name" value="AMINO ACID ABC TRANSPORTER PERMEASE"/>
    <property type="match status" value="1"/>
</dbReference>
<evidence type="ECO:0000256" key="4">
    <source>
        <dbReference type="SAM" id="MobiDB-lite"/>
    </source>
</evidence>
<gene>
    <name evidence="6" type="ORF">AUL39_04345</name>
</gene>
<dbReference type="SUPFAM" id="SSF53850">
    <property type="entry name" value="Periplasmic binding protein-like II"/>
    <property type="match status" value="1"/>
</dbReference>
<evidence type="ECO:0000256" key="2">
    <source>
        <dbReference type="ARBA" id="ARBA00022448"/>
    </source>
</evidence>
<keyword evidence="7" id="KW-1185">Reference proteome</keyword>
<dbReference type="GO" id="GO:0006865">
    <property type="term" value="P:amino acid transport"/>
    <property type="evidence" value="ECO:0007669"/>
    <property type="project" value="TreeGrafter"/>
</dbReference>
<evidence type="ECO:0000313" key="6">
    <source>
        <dbReference type="EMBL" id="KUH59537.1"/>
    </source>
</evidence>
<evidence type="ECO:0000256" key="3">
    <source>
        <dbReference type="ARBA" id="ARBA00022729"/>
    </source>
</evidence>
<dbReference type="InterPro" id="IPR001638">
    <property type="entry name" value="Solute-binding_3/MltF_N"/>
</dbReference>
<dbReference type="STRING" id="1299998.AUL39_04345"/>
<accession>A0A100YXZ3</accession>
<evidence type="ECO:0000256" key="1">
    <source>
        <dbReference type="ARBA" id="ARBA00010333"/>
    </source>
</evidence>
<dbReference type="InterPro" id="IPR051455">
    <property type="entry name" value="Bact_solute-bind_prot3"/>
</dbReference>
<dbReference type="InterPro" id="IPR006311">
    <property type="entry name" value="TAT_signal"/>
</dbReference>
<dbReference type="SMART" id="SM00062">
    <property type="entry name" value="PBPb"/>
    <property type="match status" value="1"/>
</dbReference>
<proteinExistence type="inferred from homology"/>
<feature type="domain" description="Solute-binding protein family 3/N-terminal" evidence="5">
    <location>
        <begin position="97"/>
        <end position="321"/>
    </location>
</feature>
<sequence>MKSLSSTSVSRRQAIRLGLGSVAAAGVVALAGCTDTSNDSTASNSSSSSASSTSTDSTASTQIDKDAFDSLLAAGDVADDATVSASTWAQKIKDAGKFRLGGVQTSTLFASLDETDNKLRGFDAGLAQLLVRYILGDESKYEFTKVTSDTRESVLQNDQVDAVFATYSITDKRKEVISFAGPYYSTQQGILVLADNSDINSVDDLAGKTVAAQSGSTGPSILAEYAPTATVQEFTTDEEARTALEQGRVDAYVIDATMQMSSIVKNPGKYRLAGDSFGPEDPYGIGLQLDSDGVTFVNTWLKKIEDEGTWAKLWKICIGDRTGIDKVPEPPAIGA</sequence>
<dbReference type="OrthoDB" id="9807888at2"/>
<keyword evidence="2" id="KW-0813">Transport</keyword>
<protein>
    <submittedName>
        <fullName evidence="6">ABC transporter substrate-binding protein</fullName>
    </submittedName>
</protein>
<name>A0A100YXZ3_TRASO</name>
<dbReference type="EMBL" id="LOJF01000001">
    <property type="protein sequence ID" value="KUH59537.1"/>
    <property type="molecule type" value="Genomic_DNA"/>
</dbReference>
<dbReference type="RefSeq" id="WP_059053941.1">
    <property type="nucleotide sequence ID" value="NZ_LOJF01000001.1"/>
</dbReference>
<reference evidence="6 7" key="1">
    <citation type="submission" date="2015-12" db="EMBL/GenBank/DDBJ databases">
        <title>Draft Genome Sequence of Olsenella scatoligenes SK9K4T; a Producer of 3-Methylindole- (skatole) and 4-Methylphenol- (p-cresol) Isolated from Pig Feces.</title>
        <authorList>
            <person name="Li X."/>
            <person name="Borg B."/>
            <person name="Canibe N."/>
        </authorList>
    </citation>
    <scope>NUCLEOTIDE SEQUENCE [LARGE SCALE GENOMIC DNA]</scope>
    <source>
        <strain evidence="6 7">SK9K4</strain>
    </source>
</reference>
<dbReference type="Pfam" id="PF00497">
    <property type="entry name" value="SBP_bac_3"/>
    <property type="match status" value="1"/>
</dbReference>
<dbReference type="PANTHER" id="PTHR30085:SF6">
    <property type="entry name" value="ABC TRANSPORTER GLUTAMINE-BINDING PROTEIN GLNH"/>
    <property type="match status" value="1"/>
</dbReference>
<organism evidence="6 7">
    <name type="scientific">Tractidigestivibacter scatoligenes</name>
    <name type="common">Olsenella scatoligenes</name>
    <dbReference type="NCBI Taxonomy" id="1299998"/>
    <lineage>
        <taxon>Bacteria</taxon>
        <taxon>Bacillati</taxon>
        <taxon>Actinomycetota</taxon>
        <taxon>Coriobacteriia</taxon>
        <taxon>Coriobacteriales</taxon>
        <taxon>Atopobiaceae</taxon>
        <taxon>Tractidigestivibacter</taxon>
    </lineage>
</organism>
<keyword evidence="3" id="KW-0732">Signal</keyword>
<feature type="region of interest" description="Disordered" evidence="4">
    <location>
        <begin position="35"/>
        <end position="59"/>
    </location>
</feature>
<dbReference type="Proteomes" id="UP000054078">
    <property type="component" value="Unassembled WGS sequence"/>
</dbReference>
<dbReference type="PROSITE" id="PS51318">
    <property type="entry name" value="TAT"/>
    <property type="match status" value="1"/>
</dbReference>
<comment type="similarity">
    <text evidence="1">Belongs to the bacterial solute-binding protein 3 family.</text>
</comment>
<dbReference type="AlphaFoldDB" id="A0A100YXZ3"/>
<dbReference type="GO" id="GO:0005576">
    <property type="term" value="C:extracellular region"/>
    <property type="evidence" value="ECO:0007669"/>
    <property type="project" value="TreeGrafter"/>
</dbReference>
<dbReference type="CDD" id="cd13690">
    <property type="entry name" value="PBP2_GluB"/>
    <property type="match status" value="1"/>
</dbReference>
<evidence type="ECO:0000259" key="5">
    <source>
        <dbReference type="SMART" id="SM00062"/>
    </source>
</evidence>